<dbReference type="Proteomes" id="UP001164746">
    <property type="component" value="Chromosome 11"/>
</dbReference>
<evidence type="ECO:0000313" key="2">
    <source>
        <dbReference type="EMBL" id="WAR20306.1"/>
    </source>
</evidence>
<dbReference type="EMBL" id="CP111022">
    <property type="protein sequence ID" value="WAR20306.1"/>
    <property type="molecule type" value="Genomic_DNA"/>
</dbReference>
<reference evidence="2" key="1">
    <citation type="submission" date="2022-11" db="EMBL/GenBank/DDBJ databases">
        <title>Centuries of genome instability and evolution in soft-shell clam transmissible cancer (bioRxiv).</title>
        <authorList>
            <person name="Hart S.F.M."/>
            <person name="Yonemitsu M.A."/>
            <person name="Giersch R.M."/>
            <person name="Beal B.F."/>
            <person name="Arriagada G."/>
            <person name="Davis B.W."/>
            <person name="Ostrander E.A."/>
            <person name="Goff S.P."/>
            <person name="Metzger M.J."/>
        </authorList>
    </citation>
    <scope>NUCLEOTIDE SEQUENCE</scope>
    <source>
        <strain evidence="2">MELC-2E11</strain>
        <tissue evidence="2">Siphon/mantle</tissue>
    </source>
</reference>
<dbReference type="Pfam" id="PF03985">
    <property type="entry name" value="Paf1"/>
    <property type="match status" value="1"/>
</dbReference>
<feature type="non-terminal residue" evidence="2">
    <location>
        <position position="1"/>
    </location>
</feature>
<evidence type="ECO:0000256" key="1">
    <source>
        <dbReference type="SAM" id="MobiDB-lite"/>
    </source>
</evidence>
<feature type="compositionally biased region" description="Acidic residues" evidence="1">
    <location>
        <begin position="49"/>
        <end position="70"/>
    </location>
</feature>
<gene>
    <name evidence="2" type="ORF">MAR_002144</name>
</gene>
<sequence>MADDEVRLSKRRKTAGAQVARSRLVVKHRDLNDRELRAQYVWLMMLEQPQDEEEEEEEEFIQTTTNDDEFPSPKGSGDEGPDPVQGRVLDHAVEVDQDLEAVVEAIEISKSGSRSRSRSRSGSRSLDEVEAGHIVAAGVLVVHQADLDQGQAVAAEVGQEAAAEVCQGHGQEVEVEAKEGHPVGKGHPVLAGAEVKVRLREAGRVKRKSLVLIVTQ</sequence>
<accession>A0ABY7FM53</accession>
<name>A0ABY7FM53_MYAAR</name>
<evidence type="ECO:0000313" key="3">
    <source>
        <dbReference type="Proteomes" id="UP001164746"/>
    </source>
</evidence>
<proteinExistence type="predicted"/>
<feature type="region of interest" description="Disordered" evidence="1">
    <location>
        <begin position="48"/>
        <end position="85"/>
    </location>
</feature>
<protein>
    <submittedName>
        <fullName evidence="2">Uncharacterized protein</fullName>
    </submittedName>
</protein>
<keyword evidence="3" id="KW-1185">Reference proteome</keyword>
<organism evidence="2 3">
    <name type="scientific">Mya arenaria</name>
    <name type="common">Soft-shell clam</name>
    <dbReference type="NCBI Taxonomy" id="6604"/>
    <lineage>
        <taxon>Eukaryota</taxon>
        <taxon>Metazoa</taxon>
        <taxon>Spiralia</taxon>
        <taxon>Lophotrochozoa</taxon>
        <taxon>Mollusca</taxon>
        <taxon>Bivalvia</taxon>
        <taxon>Autobranchia</taxon>
        <taxon>Heteroconchia</taxon>
        <taxon>Euheterodonta</taxon>
        <taxon>Imparidentia</taxon>
        <taxon>Neoheterodontei</taxon>
        <taxon>Myida</taxon>
        <taxon>Myoidea</taxon>
        <taxon>Myidae</taxon>
        <taxon>Mya</taxon>
    </lineage>
</organism>
<dbReference type="InterPro" id="IPR007133">
    <property type="entry name" value="RNA_pol_II-assoc_Paf1"/>
</dbReference>